<dbReference type="Pfam" id="PF00475">
    <property type="entry name" value="IGPD"/>
    <property type="match status" value="1"/>
</dbReference>
<evidence type="ECO:0008006" key="6">
    <source>
        <dbReference type="Google" id="ProtNLM"/>
    </source>
</evidence>
<protein>
    <recommendedName>
        <fullName evidence="6">Imidazoleglycerol-phosphate dehydratase</fullName>
    </recommendedName>
</protein>
<organism evidence="4 5">
    <name type="scientific">Formimonas warabiya</name>
    <dbReference type="NCBI Taxonomy" id="1761012"/>
    <lineage>
        <taxon>Bacteria</taxon>
        <taxon>Bacillati</taxon>
        <taxon>Bacillota</taxon>
        <taxon>Clostridia</taxon>
        <taxon>Eubacteriales</taxon>
        <taxon>Peptococcaceae</taxon>
        <taxon>Candidatus Formimonas</taxon>
    </lineage>
</organism>
<evidence type="ECO:0000256" key="2">
    <source>
        <dbReference type="ARBA" id="ARBA00023102"/>
    </source>
</evidence>
<evidence type="ECO:0000313" key="4">
    <source>
        <dbReference type="EMBL" id="ATW27749.1"/>
    </source>
</evidence>
<name>A0A3G1KZD1_FORW1</name>
<gene>
    <name evidence="4" type="ORF">DCMF_26020</name>
</gene>
<dbReference type="RefSeq" id="WP_148137130.1">
    <property type="nucleotide sequence ID" value="NZ_CP017634.1"/>
</dbReference>
<reference evidence="4 5" key="1">
    <citation type="submission" date="2016-10" db="EMBL/GenBank/DDBJ databases">
        <title>Complete Genome Sequence of Peptococcaceae strain DCMF.</title>
        <authorList>
            <person name="Edwards R.J."/>
            <person name="Holland S.I."/>
            <person name="Deshpande N.P."/>
            <person name="Wong Y.K."/>
            <person name="Ertan H."/>
            <person name="Manefield M."/>
            <person name="Russell T.L."/>
            <person name="Lee M.J."/>
        </authorList>
    </citation>
    <scope>NUCLEOTIDE SEQUENCE [LARGE SCALE GENOMIC DNA]</scope>
    <source>
        <strain evidence="4 5">DCMF</strain>
    </source>
</reference>
<dbReference type="KEGG" id="fwa:DCMF_26020"/>
<sequence length="222" mass="25097">MTKLFTLHRETDRYVKIQKKTQELDIMVEISTEFDRQLSPDTGLDFLDHCMESLSWGLCMSLGCKIETGKWKSTHTIAEDLAITLGAGLKKLFFKKMNDVGINISGWSLFCLDEALVRSMVSLEGRRNTFISYAPDCPGAQCEWVEDLKSADLVAFMEGFFQGFPASFHLDFLKGRDPHHSWEAAFTALGESLRMAYASNPWRIAKNNPYYAEEGIADASLI</sequence>
<keyword evidence="5" id="KW-1185">Reference proteome</keyword>
<keyword evidence="1" id="KW-0028">Amino-acid biosynthesis</keyword>
<evidence type="ECO:0000313" key="5">
    <source>
        <dbReference type="Proteomes" id="UP000323521"/>
    </source>
</evidence>
<evidence type="ECO:0000256" key="1">
    <source>
        <dbReference type="ARBA" id="ARBA00022605"/>
    </source>
</evidence>
<dbReference type="OrthoDB" id="9790411at2"/>
<dbReference type="GO" id="GO:0004424">
    <property type="term" value="F:imidazoleglycerol-phosphate dehydratase activity"/>
    <property type="evidence" value="ECO:0007669"/>
    <property type="project" value="InterPro"/>
</dbReference>
<dbReference type="SUPFAM" id="SSF54211">
    <property type="entry name" value="Ribosomal protein S5 domain 2-like"/>
    <property type="match status" value="2"/>
</dbReference>
<dbReference type="AlphaFoldDB" id="A0A3G1KZD1"/>
<proteinExistence type="predicted"/>
<dbReference type="InterPro" id="IPR038494">
    <property type="entry name" value="IGPD_sf"/>
</dbReference>
<dbReference type="InterPro" id="IPR000807">
    <property type="entry name" value="ImidazoleglycerolP_deHydtase"/>
</dbReference>
<evidence type="ECO:0000256" key="3">
    <source>
        <dbReference type="ARBA" id="ARBA00023239"/>
    </source>
</evidence>
<dbReference type="PANTHER" id="PTHR23133:SF2">
    <property type="entry name" value="IMIDAZOLEGLYCEROL-PHOSPHATE DEHYDRATASE"/>
    <property type="match status" value="1"/>
</dbReference>
<dbReference type="GO" id="GO:0000105">
    <property type="term" value="P:L-histidine biosynthetic process"/>
    <property type="evidence" value="ECO:0007669"/>
    <property type="project" value="UniProtKB-KW"/>
</dbReference>
<keyword evidence="2" id="KW-0368">Histidine biosynthesis</keyword>
<accession>A0A3G1KZD1</accession>
<dbReference type="EMBL" id="CP017634">
    <property type="protein sequence ID" value="ATW27749.1"/>
    <property type="molecule type" value="Genomic_DNA"/>
</dbReference>
<dbReference type="Gene3D" id="3.30.230.40">
    <property type="entry name" value="Imidazole glycerol phosphate dehydratase, domain 1"/>
    <property type="match status" value="2"/>
</dbReference>
<dbReference type="Proteomes" id="UP000323521">
    <property type="component" value="Chromosome"/>
</dbReference>
<dbReference type="PANTHER" id="PTHR23133">
    <property type="entry name" value="IMIDAZOLEGLYCEROL-PHOSPHATE DEHYDRATASE HIS7"/>
    <property type="match status" value="1"/>
</dbReference>
<keyword evidence="3" id="KW-0456">Lyase</keyword>
<dbReference type="InterPro" id="IPR020568">
    <property type="entry name" value="Ribosomal_Su5_D2-typ_SF"/>
</dbReference>